<dbReference type="PANTHER" id="PTHR34892">
    <property type="entry name" value="VACUOLAR ATP SYNTHASE CATALYTIC SUBUNIT-RELATED / V-ATPASE-RELATED / VACUOLAR PROTON PUMP-LIKE PROTEIN"/>
    <property type="match status" value="1"/>
</dbReference>
<comment type="caution">
    <text evidence="1">The sequence shown here is derived from an EMBL/GenBank/DDBJ whole genome shotgun (WGS) entry which is preliminary data.</text>
</comment>
<dbReference type="GO" id="GO:0005773">
    <property type="term" value="C:vacuole"/>
    <property type="evidence" value="ECO:0007669"/>
    <property type="project" value="TreeGrafter"/>
</dbReference>
<dbReference type="PANTHER" id="PTHR34892:SF2">
    <property type="entry name" value="VACUOLAR ATP SYNTHASE CATALYTIC SUBUNIT-RELATED _ V-ATPASE-RELATED _ VACUOLAR PROTON PUMP-LIKE PROTEIN"/>
    <property type="match status" value="1"/>
</dbReference>
<name>A0A6N2BVY4_SOLCI</name>
<organism evidence="1">
    <name type="scientific">Solanum chilense</name>
    <name type="common">Tomato</name>
    <name type="synonym">Lycopersicon chilense</name>
    <dbReference type="NCBI Taxonomy" id="4083"/>
    <lineage>
        <taxon>Eukaryota</taxon>
        <taxon>Viridiplantae</taxon>
        <taxon>Streptophyta</taxon>
        <taxon>Embryophyta</taxon>
        <taxon>Tracheophyta</taxon>
        <taxon>Spermatophyta</taxon>
        <taxon>Magnoliopsida</taxon>
        <taxon>eudicotyledons</taxon>
        <taxon>Gunneridae</taxon>
        <taxon>Pentapetalae</taxon>
        <taxon>asterids</taxon>
        <taxon>lamiids</taxon>
        <taxon>Solanales</taxon>
        <taxon>Solanaceae</taxon>
        <taxon>Solanoideae</taxon>
        <taxon>Solaneae</taxon>
        <taxon>Solanum</taxon>
        <taxon>Solanum subgen. Lycopersicon</taxon>
    </lineage>
</organism>
<sequence>MAHIADIKLIRTDTTLDLSQKAEKGMPYSADSDDSSIVWLEEIPVLGLAIVITIKFMRAIDARDREYAPIYLSPLYATEFKLVT</sequence>
<protein>
    <submittedName>
        <fullName evidence="1">Uncharacterized protein</fullName>
    </submittedName>
</protein>
<gene>
    <name evidence="1" type="ORF">EJD97_003481</name>
</gene>
<dbReference type="EMBL" id="RXGB01001473">
    <property type="protein sequence ID" value="TMW98785.1"/>
    <property type="molecule type" value="Genomic_DNA"/>
</dbReference>
<evidence type="ECO:0000313" key="1">
    <source>
        <dbReference type="EMBL" id="TMW98785.1"/>
    </source>
</evidence>
<reference evidence="1" key="1">
    <citation type="submission" date="2019-05" db="EMBL/GenBank/DDBJ databases">
        <title>The de novo reference genome and transcriptome assemblies of the wild tomato species Solanum chilense.</title>
        <authorList>
            <person name="Stam R."/>
            <person name="Nosenko T."/>
            <person name="Hoerger A.C."/>
            <person name="Stephan W."/>
            <person name="Seidel M.A."/>
            <person name="Kuhn J.M.M."/>
            <person name="Haberer G."/>
            <person name="Tellier A."/>
        </authorList>
    </citation>
    <scope>NUCLEOTIDE SEQUENCE</scope>
    <source>
        <tissue evidence="1">Mature leaves</tissue>
    </source>
</reference>
<accession>A0A6N2BVY4</accession>
<proteinExistence type="predicted"/>
<dbReference type="AlphaFoldDB" id="A0A6N2BVY4"/>